<dbReference type="InterPro" id="IPR016024">
    <property type="entry name" value="ARM-type_fold"/>
</dbReference>
<reference evidence="4 5" key="1">
    <citation type="submission" date="2019-01" db="EMBL/GenBank/DDBJ databases">
        <title>Coherence of Microcystis species and biogeography revealed through population genomics.</title>
        <authorList>
            <person name="Perez-Carrascal O.M."/>
            <person name="Terrat Y."/>
            <person name="Giani A."/>
            <person name="Fortin N."/>
            <person name="Tromas N."/>
            <person name="Shapiro B.J."/>
        </authorList>
    </citation>
    <scope>NUCLEOTIDE SEQUENCE [LARGE SCALE GENOMIC DNA]</scope>
    <source>
        <strain evidence="4">Mw_MB_S_20031200_S109D</strain>
    </source>
</reference>
<name>A0A552M3D4_9CHRO</name>
<evidence type="ECO:0000259" key="3">
    <source>
        <dbReference type="PROSITE" id="PS50104"/>
    </source>
</evidence>
<protein>
    <submittedName>
        <fullName evidence="4">TIR domain-containing protein</fullName>
    </submittedName>
</protein>
<dbReference type="InterPro" id="IPR000157">
    <property type="entry name" value="TIR_dom"/>
</dbReference>
<proteinExistence type="predicted"/>
<dbReference type="PROSITE" id="PS50104">
    <property type="entry name" value="TIR"/>
    <property type="match status" value="1"/>
</dbReference>
<dbReference type="GO" id="GO:0007165">
    <property type="term" value="P:signal transduction"/>
    <property type="evidence" value="ECO:0007669"/>
    <property type="project" value="InterPro"/>
</dbReference>
<dbReference type="Pfam" id="PF05729">
    <property type="entry name" value="NACHT"/>
    <property type="match status" value="1"/>
</dbReference>
<dbReference type="Pfam" id="PF13676">
    <property type="entry name" value="TIR_2"/>
    <property type="match status" value="1"/>
</dbReference>
<dbReference type="Gene3D" id="1.25.10.10">
    <property type="entry name" value="Leucine-rich Repeat Variant"/>
    <property type="match status" value="1"/>
</dbReference>
<dbReference type="SUPFAM" id="SSF48371">
    <property type="entry name" value="ARM repeat"/>
    <property type="match status" value="1"/>
</dbReference>
<gene>
    <name evidence="4" type="ORF">EWV88_05605</name>
</gene>
<dbReference type="PANTHER" id="PTHR46844">
    <property type="entry name" value="SLR5058 PROTEIN"/>
    <property type="match status" value="1"/>
</dbReference>
<dbReference type="EMBL" id="SFAP01000071">
    <property type="protein sequence ID" value="TRV26953.1"/>
    <property type="molecule type" value="Genomic_DNA"/>
</dbReference>
<organism evidence="4 5">
    <name type="scientific">Microcystis wesenbergii Mw_MB_S_20031200_S109D</name>
    <dbReference type="NCBI Taxonomy" id="2486241"/>
    <lineage>
        <taxon>Bacteria</taxon>
        <taxon>Bacillati</taxon>
        <taxon>Cyanobacteriota</taxon>
        <taxon>Cyanophyceae</taxon>
        <taxon>Oscillatoriophycideae</taxon>
        <taxon>Chroococcales</taxon>
        <taxon>Microcystaceae</taxon>
        <taxon>Microcystis</taxon>
    </lineage>
</organism>
<evidence type="ECO:0000313" key="4">
    <source>
        <dbReference type="EMBL" id="TRV26953.1"/>
    </source>
</evidence>
<sequence>MVNWQLYFDSIQESYQKWWQVDTIIRVKNDWFSNSSPLEDLQVETVPDETFLGKKDKQPQRLEILAGLRKYSLDSDDSDNHVLLQGKPGSGKSTALVRLLFEEAGKRDETRIPVFIKLRSHKTSTIALIHNFLKSHKIYLNDPEIYRLLFENQLFVMLDGVNELPSEEATKEVKVFRDAHPKVPMVFTTRDLGIWGNLGIETRLTMQPLTEGRMRSFVRGYLEDKGEKLLNQLNNERLKKLGETPLFLLMLCFVYDENEKIPDNLGETFRRFTRQHYKQSKADVTTLADSKLLWSESLEYLAFEMTKRKDKPAIGIREAKSIIREFLQENNENNYSTTRQCLWLSDLENHHLIQKLDEDSIEFHHQLIQEYYAAEYLLQQLQKLNDRDLQWRYLNYLKWTEPIALMLGLLKDKEQALRVVRLALAVDLGLGARLAGEVNPLWQEETVQWVAELPVSPLYRLYLLGKTGSEKAHNILCKNLESSLDEKIAIVRALGNISSEKSRGTLIDLLKDQETRVCLESAAILEQISHSQDIPSLINIFKIASLAIKFKIIDIFEILNDPKLISALLDLIDGEKDGFLIQRIGYVIKNITNIDTLYKLKDYCDEQGLNFPSHYKPYLDKENHLYNIIPSFGKIRSYGPLVRAIPKLSKYESIEDIFVAINSSDEEIRQAAIQQSENFPLRDDILDLLLQALNDKDESVYLTTVNIFKKIATLETLSVLYQRIPKITSIYQLYDLIAIIASVQSKTKQYSLEPMENASEEQVFISYAWGEDSNEIADKLQTAFQNAGLTIIRDKTHPGYKGDIKKFMERIGQGNCVLIVISDKYLKSPNCMSELIEIAKNKDFYDRIFPVVLPDAKIYNPEDRAKYTQYWETQSKELEETMKQGGLANLQGITDAPNLYTEIRNQIAPLIDTLKNMNVLNLDFHRQEDFETIIQEVQKQLERTYSEKNSPLENSNPVAPLQVIQNFHGPVYGVAGNVQGNQINQREEKE</sequence>
<dbReference type="InterPro" id="IPR007111">
    <property type="entry name" value="NACHT_NTPase"/>
</dbReference>
<dbReference type="Gene3D" id="3.40.50.10140">
    <property type="entry name" value="Toll/interleukin-1 receptor homology (TIR) domain"/>
    <property type="match status" value="1"/>
</dbReference>
<dbReference type="PANTHER" id="PTHR46844:SF1">
    <property type="entry name" value="SLR5058 PROTEIN"/>
    <property type="match status" value="1"/>
</dbReference>
<feature type="domain" description="TIR" evidence="3">
    <location>
        <begin position="759"/>
        <end position="894"/>
    </location>
</feature>
<dbReference type="AlphaFoldDB" id="A0A552M3D4"/>
<keyword evidence="1" id="KW-0042">Antenna complex</keyword>
<accession>A0A552M3D4</accession>
<evidence type="ECO:0000256" key="1">
    <source>
        <dbReference type="ARBA" id="ARBA00022549"/>
    </source>
</evidence>
<keyword evidence="2" id="KW-0605">Phycobilisome</keyword>
<dbReference type="InterPro" id="IPR027417">
    <property type="entry name" value="P-loop_NTPase"/>
</dbReference>
<dbReference type="Gene3D" id="3.40.50.300">
    <property type="entry name" value="P-loop containing nucleotide triphosphate hydrolases"/>
    <property type="match status" value="1"/>
</dbReference>
<evidence type="ECO:0000313" key="5">
    <source>
        <dbReference type="Proteomes" id="UP000318616"/>
    </source>
</evidence>
<dbReference type="SUPFAM" id="SSF52540">
    <property type="entry name" value="P-loop containing nucleoside triphosphate hydrolases"/>
    <property type="match status" value="1"/>
</dbReference>
<dbReference type="Proteomes" id="UP000318616">
    <property type="component" value="Unassembled WGS sequence"/>
</dbReference>
<dbReference type="InterPro" id="IPR011989">
    <property type="entry name" value="ARM-like"/>
</dbReference>
<comment type="caution">
    <text evidence="4">The sequence shown here is derived from an EMBL/GenBank/DDBJ whole genome shotgun (WGS) entry which is preliminary data.</text>
</comment>
<dbReference type="SUPFAM" id="SSF52200">
    <property type="entry name" value="Toll/Interleukin receptor TIR domain"/>
    <property type="match status" value="1"/>
</dbReference>
<dbReference type="InterPro" id="IPR035897">
    <property type="entry name" value="Toll_tir_struct_dom_sf"/>
</dbReference>
<evidence type="ECO:0000256" key="2">
    <source>
        <dbReference type="ARBA" id="ARBA00022738"/>
    </source>
</evidence>
<dbReference type="GO" id="GO:0030089">
    <property type="term" value="C:phycobilisome"/>
    <property type="evidence" value="ECO:0007669"/>
    <property type="project" value="UniProtKB-KW"/>
</dbReference>